<reference evidence="2" key="1">
    <citation type="submission" date="2024-03" db="EMBL/GenBank/DDBJ databases">
        <title>WGS assembly of Saponaria officinalis var. Norfolk2.</title>
        <authorList>
            <person name="Jenkins J."/>
            <person name="Shu S."/>
            <person name="Grimwood J."/>
            <person name="Barry K."/>
            <person name="Goodstein D."/>
            <person name="Schmutz J."/>
            <person name="Leebens-Mack J."/>
            <person name="Osbourn A."/>
        </authorList>
    </citation>
    <scope>NUCLEOTIDE SEQUENCE [LARGE SCALE GENOMIC DNA]</scope>
    <source>
        <strain evidence="2">JIC</strain>
    </source>
</reference>
<feature type="compositionally biased region" description="Polar residues" evidence="1">
    <location>
        <begin position="92"/>
        <end position="115"/>
    </location>
</feature>
<protein>
    <submittedName>
        <fullName evidence="2">Uncharacterized protein</fullName>
    </submittedName>
</protein>
<feature type="compositionally biased region" description="Basic and acidic residues" evidence="1">
    <location>
        <begin position="195"/>
        <end position="207"/>
    </location>
</feature>
<gene>
    <name evidence="2" type="ORF">RND81_01G088900</name>
</gene>
<name>A0AAW1NDS1_SAPOF</name>
<proteinExistence type="predicted"/>
<keyword evidence="3" id="KW-1185">Reference proteome</keyword>
<comment type="caution">
    <text evidence="2">The sequence shown here is derived from an EMBL/GenBank/DDBJ whole genome shotgun (WGS) entry which is preliminary data.</text>
</comment>
<dbReference type="Proteomes" id="UP001443914">
    <property type="component" value="Unassembled WGS sequence"/>
</dbReference>
<dbReference type="PANTHER" id="PTHR33472:SF24">
    <property type="entry name" value="VEGETATIVE CELL WALL PROTEIN GP1-LIKE"/>
    <property type="match status" value="1"/>
</dbReference>
<accession>A0AAW1NDS1</accession>
<sequence>MAEQRQPFRFRLPWSTATAASRPSQATQAPSSPPAGPSQPETLAQRRASRSAGWTAAPAPRLPPARAEPPPASPSTTRSGPSSRSTSRSASQGQIASPTKELNSPPSRAVSRTQSPSPPRAVGEQAKSIAPVTKPPTAPTTETLELEQHSKSLSTQKKKSTTRDTAGPQKELREKETSHPSSQKPLFMDTKTPQTKKEVETLKRKGELLAFEETDSEQESRKEVYEASSKEPVKILKGTDHEETKKNSEIQDTVQDSKAKTEGQSKTLLNELGQHPREEIFDRKEILNIFRGNENNTKSEHFGHGKGDANADEKAALDKEAKKDLPKIMHKQGTRQDKHAWNEKPLSIITLTGENTGATMQLSPEPSKRERPIHIHRGYKARLDGSADNVADGAESSRSRKKTNTKVKDETRKKLYVNNNVQGINNSLVFKSSVTERNPGAHVVLSHDAAVFAKSGKEVETCDTHKAEVRPAPAERLTYAPRIRRRCLRGLLLESSDSDLGNPEKPQHHGCRAGFS</sequence>
<feature type="region of interest" description="Disordered" evidence="1">
    <location>
        <begin position="495"/>
        <end position="516"/>
    </location>
</feature>
<feature type="compositionally biased region" description="Low complexity" evidence="1">
    <location>
        <begin position="74"/>
        <end position="91"/>
    </location>
</feature>
<organism evidence="2 3">
    <name type="scientific">Saponaria officinalis</name>
    <name type="common">Common soapwort</name>
    <name type="synonym">Lychnis saponaria</name>
    <dbReference type="NCBI Taxonomy" id="3572"/>
    <lineage>
        <taxon>Eukaryota</taxon>
        <taxon>Viridiplantae</taxon>
        <taxon>Streptophyta</taxon>
        <taxon>Embryophyta</taxon>
        <taxon>Tracheophyta</taxon>
        <taxon>Spermatophyta</taxon>
        <taxon>Magnoliopsida</taxon>
        <taxon>eudicotyledons</taxon>
        <taxon>Gunneridae</taxon>
        <taxon>Pentapetalae</taxon>
        <taxon>Caryophyllales</taxon>
        <taxon>Caryophyllaceae</taxon>
        <taxon>Caryophylleae</taxon>
        <taxon>Saponaria</taxon>
    </lineage>
</organism>
<feature type="region of interest" description="Disordered" evidence="1">
    <location>
        <begin position="1"/>
        <end position="276"/>
    </location>
</feature>
<feature type="compositionally biased region" description="Pro residues" evidence="1">
    <location>
        <begin position="60"/>
        <end position="73"/>
    </location>
</feature>
<feature type="compositionally biased region" description="Low complexity" evidence="1">
    <location>
        <begin position="15"/>
        <end position="30"/>
    </location>
</feature>
<evidence type="ECO:0000256" key="1">
    <source>
        <dbReference type="SAM" id="MobiDB-lite"/>
    </source>
</evidence>
<evidence type="ECO:0000313" key="3">
    <source>
        <dbReference type="Proteomes" id="UP001443914"/>
    </source>
</evidence>
<dbReference type="PANTHER" id="PTHR33472">
    <property type="entry name" value="OS01G0106600 PROTEIN"/>
    <property type="match status" value="1"/>
</dbReference>
<feature type="region of interest" description="Disordered" evidence="1">
    <location>
        <begin position="378"/>
        <end position="408"/>
    </location>
</feature>
<dbReference type="AlphaFoldDB" id="A0AAW1NDS1"/>
<evidence type="ECO:0000313" key="2">
    <source>
        <dbReference type="EMBL" id="KAK9756322.1"/>
    </source>
</evidence>
<feature type="compositionally biased region" description="Basic and acidic residues" evidence="1">
    <location>
        <begin position="218"/>
        <end position="263"/>
    </location>
</feature>
<dbReference type="EMBL" id="JBDFQZ010000001">
    <property type="protein sequence ID" value="KAK9756322.1"/>
    <property type="molecule type" value="Genomic_DNA"/>
</dbReference>